<dbReference type="EMBL" id="BQNB010019174">
    <property type="protein sequence ID" value="GJT82511.1"/>
    <property type="molecule type" value="Genomic_DNA"/>
</dbReference>
<feature type="compositionally biased region" description="Polar residues" evidence="1">
    <location>
        <begin position="117"/>
        <end position="140"/>
    </location>
</feature>
<feature type="region of interest" description="Disordered" evidence="1">
    <location>
        <begin position="46"/>
        <end position="101"/>
    </location>
</feature>
<reference evidence="2" key="2">
    <citation type="submission" date="2022-01" db="EMBL/GenBank/DDBJ databases">
        <authorList>
            <person name="Yamashiro T."/>
            <person name="Shiraishi A."/>
            <person name="Satake H."/>
            <person name="Nakayama K."/>
        </authorList>
    </citation>
    <scope>NUCLEOTIDE SEQUENCE</scope>
</reference>
<proteinExistence type="predicted"/>
<keyword evidence="3" id="KW-1185">Reference proteome</keyword>
<evidence type="ECO:0000313" key="2">
    <source>
        <dbReference type="EMBL" id="GJT82511.1"/>
    </source>
</evidence>
<gene>
    <name evidence="2" type="ORF">Tco_1056853</name>
</gene>
<protein>
    <submittedName>
        <fullName evidence="2">Uncharacterized protein</fullName>
    </submittedName>
</protein>
<comment type="caution">
    <text evidence="2">The sequence shown here is derived from an EMBL/GenBank/DDBJ whole genome shotgun (WGS) entry which is preliminary data.</text>
</comment>
<feature type="region of interest" description="Disordered" evidence="1">
    <location>
        <begin position="117"/>
        <end position="162"/>
    </location>
</feature>
<reference evidence="2" key="1">
    <citation type="journal article" date="2022" name="Int. J. Mol. Sci.">
        <title>Draft Genome of Tanacetum Coccineum: Genomic Comparison of Closely Related Tanacetum-Family Plants.</title>
        <authorList>
            <person name="Yamashiro T."/>
            <person name="Shiraishi A."/>
            <person name="Nakayama K."/>
            <person name="Satake H."/>
        </authorList>
    </citation>
    <scope>NUCLEOTIDE SEQUENCE</scope>
</reference>
<evidence type="ECO:0000256" key="1">
    <source>
        <dbReference type="SAM" id="MobiDB-lite"/>
    </source>
</evidence>
<accession>A0ABQ5H4Q4</accession>
<feature type="compositionally biased region" description="Basic residues" evidence="1">
    <location>
        <begin position="73"/>
        <end position="82"/>
    </location>
</feature>
<sequence length="381" mass="42736">MPTNNRIYIAPSHTKKIFGNMRMVGEGFSGRETPLFQTMMIQDQAQMGESSANPTDPHHTPTFIQPSTSQPQKKQKLRKPKRKDTQIPQSSGPTEHVADKAVYKELDNSVVRAATTASSLEAKQDSGNIAKTQSKATPNESSSLGTTSGGGPRRQKTIGDTISQTRFENVSKHSNDPLLARVLDLERTKTTQAKEIVSLTRRVKKLEQKRGQELMGLKGYTKHYPVNDQDDADMFDVNTLTGDEVLAEQEVATKDVNLTVDEVTLAQALVALKSVKSKVKGDVIEEPSVPVHRIQAEFDEDERLVREKDEANVALTEEWDDIQAKVDADYQLAQRLQAEEQEQFTTEQKATLFKELLEQRRKHFAAKRAEEKRNKPPTKTQ</sequence>
<name>A0ABQ5H4Q4_9ASTR</name>
<dbReference type="Proteomes" id="UP001151760">
    <property type="component" value="Unassembled WGS sequence"/>
</dbReference>
<evidence type="ECO:0000313" key="3">
    <source>
        <dbReference type="Proteomes" id="UP001151760"/>
    </source>
</evidence>
<organism evidence="2 3">
    <name type="scientific">Tanacetum coccineum</name>
    <dbReference type="NCBI Taxonomy" id="301880"/>
    <lineage>
        <taxon>Eukaryota</taxon>
        <taxon>Viridiplantae</taxon>
        <taxon>Streptophyta</taxon>
        <taxon>Embryophyta</taxon>
        <taxon>Tracheophyta</taxon>
        <taxon>Spermatophyta</taxon>
        <taxon>Magnoliopsida</taxon>
        <taxon>eudicotyledons</taxon>
        <taxon>Gunneridae</taxon>
        <taxon>Pentapetalae</taxon>
        <taxon>asterids</taxon>
        <taxon>campanulids</taxon>
        <taxon>Asterales</taxon>
        <taxon>Asteraceae</taxon>
        <taxon>Asteroideae</taxon>
        <taxon>Anthemideae</taxon>
        <taxon>Anthemidinae</taxon>
        <taxon>Tanacetum</taxon>
    </lineage>
</organism>